<evidence type="ECO:0000256" key="3">
    <source>
        <dbReference type="ARBA" id="ARBA00022801"/>
    </source>
</evidence>
<evidence type="ECO:0000313" key="8">
    <source>
        <dbReference type="Proteomes" id="UP000673383"/>
    </source>
</evidence>
<evidence type="ECO:0000259" key="6">
    <source>
        <dbReference type="Pfam" id="PF00082"/>
    </source>
</evidence>
<keyword evidence="2 7" id="KW-0645">Protease</keyword>
<keyword evidence="4" id="KW-0720">Serine protease</keyword>
<evidence type="ECO:0000313" key="7">
    <source>
        <dbReference type="EMBL" id="MBP1293556.1"/>
    </source>
</evidence>
<evidence type="ECO:0000256" key="1">
    <source>
        <dbReference type="ARBA" id="ARBA00011073"/>
    </source>
</evidence>
<sequence>MSTLIASMTLEAHATVIAVLSQAPPRPDGGDSLLSTDDHSSAIDQVESLFIHSKLDLGGFSTLAITRHTFNKAHDRGDFETATPRSSALAAVGPKHFPRLGLIVGDVDDNGLRKLRKDPEVDDVVHAAAPRMVYDVQLLEDATARRPWSLEFLRIPELWAKGFTDKGITIGHLDSGIDGKHPALRSALRQFVAIDGTGTANEEVAASDDHGHGTHTAGIRCARPIDGTSVGIALEAVLFSGQITGDQSLLRMLGGLEWLMGKGVRLLSLSAGVEPFNPVFQAVVERLRAANVWPIISIGNDFEGNSFSPANYADVLGVGSINEQHVVAESSCSEALPGPPPYPKPDLVAPGAGILSTRRFGGYELRSGTSRLGVMHISASSEFLKTLLEDERVSAASRADF</sequence>
<dbReference type="SUPFAM" id="SSF52743">
    <property type="entry name" value="Subtilisin-like"/>
    <property type="match status" value="1"/>
</dbReference>
<dbReference type="InterPro" id="IPR050131">
    <property type="entry name" value="Peptidase_S8_subtilisin-like"/>
</dbReference>
<dbReference type="PANTHER" id="PTHR43806:SF11">
    <property type="entry name" value="CEREVISIN-RELATED"/>
    <property type="match status" value="1"/>
</dbReference>
<comment type="similarity">
    <text evidence="1 5">Belongs to the peptidase S8 family.</text>
</comment>
<dbReference type="Gene3D" id="3.40.50.200">
    <property type="entry name" value="Peptidase S8/S53 domain"/>
    <property type="match status" value="1"/>
</dbReference>
<dbReference type="PANTHER" id="PTHR43806">
    <property type="entry name" value="PEPTIDASE S8"/>
    <property type="match status" value="1"/>
</dbReference>
<evidence type="ECO:0000256" key="5">
    <source>
        <dbReference type="PROSITE-ProRule" id="PRU01240"/>
    </source>
</evidence>
<evidence type="ECO:0000256" key="2">
    <source>
        <dbReference type="ARBA" id="ARBA00022670"/>
    </source>
</evidence>
<evidence type="ECO:0000256" key="4">
    <source>
        <dbReference type="ARBA" id="ARBA00022825"/>
    </source>
</evidence>
<dbReference type="InterPro" id="IPR015500">
    <property type="entry name" value="Peptidase_S8_subtilisin-rel"/>
</dbReference>
<reference evidence="7" key="1">
    <citation type="submission" date="2021-02" db="EMBL/GenBank/DDBJ databases">
        <title>Genomic Encyclopedia of Type Strains, Phase IV (KMG-V): Genome sequencing to study the core and pangenomes of soil and plant-associated prokaryotes.</title>
        <authorList>
            <person name="Whitman W."/>
        </authorList>
    </citation>
    <scope>NUCLEOTIDE SEQUENCE</scope>
    <source>
        <strain evidence="7">USDA 406</strain>
    </source>
</reference>
<dbReference type="GO" id="GO:0006508">
    <property type="term" value="P:proteolysis"/>
    <property type="evidence" value="ECO:0007669"/>
    <property type="project" value="UniProtKB-KW"/>
</dbReference>
<organism evidence="7 8">
    <name type="scientific">Bradyrhizobium elkanii</name>
    <dbReference type="NCBI Taxonomy" id="29448"/>
    <lineage>
        <taxon>Bacteria</taxon>
        <taxon>Pseudomonadati</taxon>
        <taxon>Pseudomonadota</taxon>
        <taxon>Alphaproteobacteria</taxon>
        <taxon>Hyphomicrobiales</taxon>
        <taxon>Nitrobacteraceae</taxon>
        <taxon>Bradyrhizobium</taxon>
    </lineage>
</organism>
<dbReference type="Proteomes" id="UP000673383">
    <property type="component" value="Unassembled WGS sequence"/>
</dbReference>
<dbReference type="EMBL" id="JAFICZ010000001">
    <property type="protein sequence ID" value="MBP1293556.1"/>
    <property type="molecule type" value="Genomic_DNA"/>
</dbReference>
<name>A0A8I2C5P9_BRAEL</name>
<dbReference type="PROSITE" id="PS51892">
    <property type="entry name" value="SUBTILASE"/>
    <property type="match status" value="1"/>
</dbReference>
<comment type="caution">
    <text evidence="5">Lacks conserved residue(s) required for the propagation of feature annotation.</text>
</comment>
<dbReference type="PRINTS" id="PR00723">
    <property type="entry name" value="SUBTILISIN"/>
</dbReference>
<dbReference type="InterPro" id="IPR000209">
    <property type="entry name" value="Peptidase_S8/S53_dom"/>
</dbReference>
<dbReference type="Pfam" id="PF00082">
    <property type="entry name" value="Peptidase_S8"/>
    <property type="match status" value="1"/>
</dbReference>
<accession>A0A8I2C5P9</accession>
<keyword evidence="3" id="KW-0378">Hydrolase</keyword>
<dbReference type="AlphaFoldDB" id="A0A8I2C5P9"/>
<gene>
    <name evidence="7" type="ORF">JOH49_003309</name>
</gene>
<proteinExistence type="inferred from homology"/>
<dbReference type="RefSeq" id="WP_051448136.1">
    <property type="nucleotide sequence ID" value="NZ_CP126003.1"/>
</dbReference>
<feature type="domain" description="Peptidase S8/S53" evidence="6">
    <location>
        <begin position="165"/>
        <end position="370"/>
    </location>
</feature>
<comment type="caution">
    <text evidence="7">The sequence shown here is derived from an EMBL/GenBank/DDBJ whole genome shotgun (WGS) entry which is preliminary data.</text>
</comment>
<protein>
    <submittedName>
        <fullName evidence="7">Subtilisin family serine protease</fullName>
    </submittedName>
</protein>
<dbReference type="GO" id="GO:0004252">
    <property type="term" value="F:serine-type endopeptidase activity"/>
    <property type="evidence" value="ECO:0007669"/>
    <property type="project" value="InterPro"/>
</dbReference>
<dbReference type="InterPro" id="IPR036852">
    <property type="entry name" value="Peptidase_S8/S53_dom_sf"/>
</dbReference>